<accession>A0A6P0UI78</accession>
<evidence type="ECO:0000313" key="3">
    <source>
        <dbReference type="Proteomes" id="UP000468581"/>
    </source>
</evidence>
<name>A0A6P0UI78_9FLAO</name>
<sequence>MKKNKLKGLSLNKKTISSFSQERVKGGSELPENSHDPACLEPTGVSACLPCVENPTEGCGGGTIFGCVSVECGPLTIQFC</sequence>
<comment type="caution">
    <text evidence="2">The sequence shown here is derived from an EMBL/GenBank/DDBJ whole genome shotgun (WGS) entry which is preliminary data.</text>
</comment>
<gene>
    <name evidence="2" type="ORF">GWK08_06060</name>
</gene>
<feature type="region of interest" description="Disordered" evidence="1">
    <location>
        <begin position="1"/>
        <end position="35"/>
    </location>
</feature>
<organism evidence="2 3">
    <name type="scientific">Leptobacterium flavescens</name>
    <dbReference type="NCBI Taxonomy" id="472055"/>
    <lineage>
        <taxon>Bacteria</taxon>
        <taxon>Pseudomonadati</taxon>
        <taxon>Bacteroidota</taxon>
        <taxon>Flavobacteriia</taxon>
        <taxon>Flavobacteriales</taxon>
        <taxon>Flavobacteriaceae</taxon>
        <taxon>Leptobacterium</taxon>
    </lineage>
</organism>
<reference evidence="2 3" key="1">
    <citation type="submission" date="2020-01" db="EMBL/GenBank/DDBJ databases">
        <title>Leptobacterium flavescens.</title>
        <authorList>
            <person name="Wang G."/>
        </authorList>
    </citation>
    <scope>NUCLEOTIDE SEQUENCE [LARGE SCALE GENOMIC DNA]</scope>
    <source>
        <strain evidence="2 3">KCTC 22160</strain>
    </source>
</reference>
<dbReference type="RefSeq" id="WP_163605998.1">
    <property type="nucleotide sequence ID" value="NZ_JAABOO010000001.1"/>
</dbReference>
<dbReference type="Proteomes" id="UP000468581">
    <property type="component" value="Unassembled WGS sequence"/>
</dbReference>
<evidence type="ECO:0000256" key="1">
    <source>
        <dbReference type="SAM" id="MobiDB-lite"/>
    </source>
</evidence>
<dbReference type="AlphaFoldDB" id="A0A6P0UI78"/>
<protein>
    <submittedName>
        <fullName evidence="2">Uncharacterized protein</fullName>
    </submittedName>
</protein>
<dbReference type="EMBL" id="JAABOO010000001">
    <property type="protein sequence ID" value="NER12995.1"/>
    <property type="molecule type" value="Genomic_DNA"/>
</dbReference>
<evidence type="ECO:0000313" key="2">
    <source>
        <dbReference type="EMBL" id="NER12995.1"/>
    </source>
</evidence>
<keyword evidence="3" id="KW-1185">Reference proteome</keyword>
<proteinExistence type="predicted"/>